<dbReference type="PANTHER" id="PTHR10859:SF91">
    <property type="entry name" value="DOLICHYL-PHOSPHATE BETA-GLUCOSYLTRANSFERASE"/>
    <property type="match status" value="1"/>
</dbReference>
<dbReference type="OrthoDB" id="9808633at2"/>
<dbReference type="Proteomes" id="UP000242757">
    <property type="component" value="Unassembled WGS sequence"/>
</dbReference>
<gene>
    <name evidence="2" type="ORF">B6S08_15025</name>
</gene>
<dbReference type="Pfam" id="PF00535">
    <property type="entry name" value="Glycos_transf_2"/>
    <property type="match status" value="1"/>
</dbReference>
<dbReference type="InterPro" id="IPR029044">
    <property type="entry name" value="Nucleotide-diphossugar_trans"/>
</dbReference>
<comment type="caution">
    <text evidence="2">The sequence shown here is derived from an EMBL/GenBank/DDBJ whole genome shotgun (WGS) entry which is preliminary data.</text>
</comment>
<dbReference type="GO" id="GO:0016740">
    <property type="term" value="F:transferase activity"/>
    <property type="evidence" value="ECO:0007669"/>
    <property type="project" value="UniProtKB-KW"/>
</dbReference>
<dbReference type="AlphaFoldDB" id="A0A233RCC5"/>
<organism evidence="2 3">
    <name type="scientific">Oceanimonas doudoroffii</name>
    <dbReference type="NCBI Taxonomy" id="84158"/>
    <lineage>
        <taxon>Bacteria</taxon>
        <taxon>Pseudomonadati</taxon>
        <taxon>Pseudomonadota</taxon>
        <taxon>Gammaproteobacteria</taxon>
        <taxon>Aeromonadales</taxon>
        <taxon>Aeromonadaceae</taxon>
        <taxon>Oceanimonas</taxon>
    </lineage>
</organism>
<accession>A0A233RCC5</accession>
<dbReference type="EMBL" id="NBIM01000006">
    <property type="protein sequence ID" value="OXY81030.1"/>
    <property type="molecule type" value="Genomic_DNA"/>
</dbReference>
<reference evidence="2 3" key="1">
    <citation type="submission" date="2017-08" db="EMBL/GenBank/DDBJ databases">
        <title>A Genome Sequence of Oceanimonas doudoroffii ATCC 27123T.</title>
        <authorList>
            <person name="Brennan M.A."/>
            <person name="Maclea K.S."/>
            <person name="Mcclelland W.D."/>
            <person name="Trachtenberg A.M."/>
        </authorList>
    </citation>
    <scope>NUCLEOTIDE SEQUENCE [LARGE SCALE GENOMIC DNA]</scope>
    <source>
        <strain evidence="2 3">ATCC 27123</strain>
    </source>
</reference>
<evidence type="ECO:0000313" key="2">
    <source>
        <dbReference type="EMBL" id="OXY81030.1"/>
    </source>
</evidence>
<name>A0A233RCC5_9GAMM</name>
<dbReference type="SUPFAM" id="SSF53448">
    <property type="entry name" value="Nucleotide-diphospho-sugar transferases"/>
    <property type="match status" value="1"/>
</dbReference>
<evidence type="ECO:0000313" key="3">
    <source>
        <dbReference type="Proteomes" id="UP000242757"/>
    </source>
</evidence>
<keyword evidence="2" id="KW-0808">Transferase</keyword>
<dbReference type="PANTHER" id="PTHR10859">
    <property type="entry name" value="GLYCOSYL TRANSFERASE"/>
    <property type="match status" value="1"/>
</dbReference>
<protein>
    <submittedName>
        <fullName evidence="2">Glycosyl transferase</fullName>
    </submittedName>
</protein>
<dbReference type="GO" id="GO:0006487">
    <property type="term" value="P:protein N-linked glycosylation"/>
    <property type="evidence" value="ECO:0007669"/>
    <property type="project" value="TreeGrafter"/>
</dbReference>
<proteinExistence type="predicted"/>
<keyword evidence="3" id="KW-1185">Reference proteome</keyword>
<evidence type="ECO:0000259" key="1">
    <source>
        <dbReference type="Pfam" id="PF00535"/>
    </source>
</evidence>
<dbReference type="Gene3D" id="3.90.550.10">
    <property type="entry name" value="Spore Coat Polysaccharide Biosynthesis Protein SpsA, Chain A"/>
    <property type="match status" value="1"/>
</dbReference>
<dbReference type="CDD" id="cd04179">
    <property type="entry name" value="DPM_DPG-synthase_like"/>
    <property type="match status" value="1"/>
</dbReference>
<feature type="domain" description="Glycosyltransferase 2-like" evidence="1">
    <location>
        <begin position="15"/>
        <end position="132"/>
    </location>
</feature>
<dbReference type="InterPro" id="IPR001173">
    <property type="entry name" value="Glyco_trans_2-like"/>
</dbReference>
<sequence length="255" mass="28817">MDASASAEPGLQAAVVIPVYNHEEAIGPTLARVLEYGYPVLLVDDGSSAACRDELIRLDRHYGDKVRLLRLEQNGGKGAAVKVGLRRLLELGYSHGIQIDADGQHDLADLPRFMAMGAQHPQALISGYPRYDASVPALRYYARYLTHVWVWINTLSFRIKDAMCGFRLYPLARVVRLLDEEPCGNRMDFDPEVLVRWCWRGLPVVNLPTRVHYPLDGVSHFKAVRDNALISLMHTRLFFGMLVRLPAMLRRRCHG</sequence>
<dbReference type="RefSeq" id="WP_094201620.1">
    <property type="nucleotide sequence ID" value="NZ_NBIM01000006.1"/>
</dbReference>